<evidence type="ECO:0000313" key="2">
    <source>
        <dbReference type="Proteomes" id="UP001055072"/>
    </source>
</evidence>
<evidence type="ECO:0000313" key="1">
    <source>
        <dbReference type="EMBL" id="KAI0089637.1"/>
    </source>
</evidence>
<protein>
    <submittedName>
        <fullName evidence="1">P-loop containing nucleoside triphosphate hydrolase protein</fullName>
    </submittedName>
</protein>
<comment type="caution">
    <text evidence="1">The sequence shown here is derived from an EMBL/GenBank/DDBJ whole genome shotgun (WGS) entry which is preliminary data.</text>
</comment>
<proteinExistence type="predicted"/>
<sequence>MAESSTKDRYKNLLVRHLENQTPSVSVTLSSQAAALNPNPVTSLVLPSTGEATDEDPVGILSPQAGQEEADEETPAGEPGTVLEVKHLDEVLNLSTGKWTVKPTPEGEANSTKKKAGKYESFVFNVIRRFTPTNPIGRAGKSQSYNLAKLIEIHSTELRQIGHEAIGPIQGGVSWHAKPLRVTPQMLLGWLPELTAHLSTLEESSTAFTHLSHLLNYLKAEYGSTLESLSALLDHSEITFELLWALFVPKKTILHIHCPLTHEPRAVRLLHADKCQKQDLQGQISFDISGMALGFESSGSTTDNSKFLWRLVVEYLESDVSPSGTHFGYAKMGTTIDIPGFTGTRDISTLGAYPIKYYTGPGGPDGLKQRLVERGKQWAKYAGGVSHLSYKGIAHLWVKSVMGHDAARYSVDSRVIIDRKAFSENMPNYDKLSYASKTLKGVQIDRFAIRSAVGAPSIDNPLGKLEDLVDDDLLLTPPTLYGFSLSDKQWLEFSVDLIDTFEWNEEAYQNLVIPPGQKSVLTTLVEAHSSGPAAKIDDFVKGKGMGLVINLYGNPGTGKSLTAEAMSEYLRKPLYIVGAADLGTNASKIDTSLATILKISAAWGAVVLIDEADVFLEERALHHIERNAMVAVFLRHLEYFQGILFLTTNRVRVFDEAFQSRIHLSLRYHDLNADSRRKIWLAFLHKVHGDDVPDGGLSKEELRQLGEKKINGRQIKNVVKTATALASGRKESLGYRHLEQVLDMMDEFDASQTMYN</sequence>
<gene>
    <name evidence="1" type="ORF">BDY19DRAFT_115994</name>
</gene>
<organism evidence="1 2">
    <name type="scientific">Irpex rosettiformis</name>
    <dbReference type="NCBI Taxonomy" id="378272"/>
    <lineage>
        <taxon>Eukaryota</taxon>
        <taxon>Fungi</taxon>
        <taxon>Dikarya</taxon>
        <taxon>Basidiomycota</taxon>
        <taxon>Agaricomycotina</taxon>
        <taxon>Agaricomycetes</taxon>
        <taxon>Polyporales</taxon>
        <taxon>Irpicaceae</taxon>
        <taxon>Irpex</taxon>
    </lineage>
</organism>
<accession>A0ACB8U5N9</accession>
<keyword evidence="1" id="KW-0378">Hydrolase</keyword>
<name>A0ACB8U5N9_9APHY</name>
<reference evidence="1" key="1">
    <citation type="journal article" date="2021" name="Environ. Microbiol.">
        <title>Gene family expansions and transcriptome signatures uncover fungal adaptations to wood decay.</title>
        <authorList>
            <person name="Hage H."/>
            <person name="Miyauchi S."/>
            <person name="Viragh M."/>
            <person name="Drula E."/>
            <person name="Min B."/>
            <person name="Chaduli D."/>
            <person name="Navarro D."/>
            <person name="Favel A."/>
            <person name="Norest M."/>
            <person name="Lesage-Meessen L."/>
            <person name="Balint B."/>
            <person name="Merenyi Z."/>
            <person name="de Eugenio L."/>
            <person name="Morin E."/>
            <person name="Martinez A.T."/>
            <person name="Baldrian P."/>
            <person name="Stursova M."/>
            <person name="Martinez M.J."/>
            <person name="Novotny C."/>
            <person name="Magnuson J.K."/>
            <person name="Spatafora J.W."/>
            <person name="Maurice S."/>
            <person name="Pangilinan J."/>
            <person name="Andreopoulos W."/>
            <person name="LaButti K."/>
            <person name="Hundley H."/>
            <person name="Na H."/>
            <person name="Kuo A."/>
            <person name="Barry K."/>
            <person name="Lipzen A."/>
            <person name="Henrissat B."/>
            <person name="Riley R."/>
            <person name="Ahrendt S."/>
            <person name="Nagy L.G."/>
            <person name="Grigoriev I.V."/>
            <person name="Martin F."/>
            <person name="Rosso M.N."/>
        </authorList>
    </citation>
    <scope>NUCLEOTIDE SEQUENCE</scope>
    <source>
        <strain evidence="1">CBS 384.51</strain>
    </source>
</reference>
<dbReference type="Proteomes" id="UP001055072">
    <property type="component" value="Unassembled WGS sequence"/>
</dbReference>
<dbReference type="EMBL" id="MU274910">
    <property type="protein sequence ID" value="KAI0089637.1"/>
    <property type="molecule type" value="Genomic_DNA"/>
</dbReference>
<keyword evidence="2" id="KW-1185">Reference proteome</keyword>